<gene>
    <name evidence="1" type="ORF">ACFYQT_41085</name>
</gene>
<protein>
    <recommendedName>
        <fullName evidence="3">Integrase</fullName>
    </recommendedName>
</protein>
<organism evidence="1 2">
    <name type="scientific">Streptomyces tibetensis</name>
    <dbReference type="NCBI Taxonomy" id="2382123"/>
    <lineage>
        <taxon>Bacteria</taxon>
        <taxon>Bacillati</taxon>
        <taxon>Actinomycetota</taxon>
        <taxon>Actinomycetes</taxon>
        <taxon>Kitasatosporales</taxon>
        <taxon>Streptomycetaceae</taxon>
        <taxon>Streptomyces</taxon>
    </lineage>
</organism>
<evidence type="ECO:0008006" key="3">
    <source>
        <dbReference type="Google" id="ProtNLM"/>
    </source>
</evidence>
<sequence>MPPGATFIVGGAIFVRTGNGGAGARDAAGTVLHCDLAEHRAFWVWAAVEFLRHTGARIEEMLETSHHAQVQYRSPTTGEIVSLLQIAPSKTTRSASS</sequence>
<keyword evidence="2" id="KW-1185">Reference proteome</keyword>
<accession>A0ABW6N908</accession>
<proteinExistence type="predicted"/>
<evidence type="ECO:0000313" key="1">
    <source>
        <dbReference type="EMBL" id="MFF0009781.1"/>
    </source>
</evidence>
<evidence type="ECO:0000313" key="2">
    <source>
        <dbReference type="Proteomes" id="UP001601422"/>
    </source>
</evidence>
<comment type="caution">
    <text evidence="1">The sequence shown here is derived from an EMBL/GenBank/DDBJ whole genome shotgun (WGS) entry which is preliminary data.</text>
</comment>
<name>A0ABW6N908_9ACTN</name>
<reference evidence="1 2" key="1">
    <citation type="submission" date="2024-10" db="EMBL/GenBank/DDBJ databases">
        <title>The Natural Products Discovery Center: Release of the First 8490 Sequenced Strains for Exploring Actinobacteria Biosynthetic Diversity.</title>
        <authorList>
            <person name="Kalkreuter E."/>
            <person name="Kautsar S.A."/>
            <person name="Yang D."/>
            <person name="Bader C.D."/>
            <person name="Teijaro C.N."/>
            <person name="Fluegel L."/>
            <person name="Davis C.M."/>
            <person name="Simpson J.R."/>
            <person name="Lauterbach L."/>
            <person name="Steele A.D."/>
            <person name="Gui C."/>
            <person name="Meng S."/>
            <person name="Li G."/>
            <person name="Viehrig K."/>
            <person name="Ye F."/>
            <person name="Su P."/>
            <person name="Kiefer A.F."/>
            <person name="Nichols A."/>
            <person name="Cepeda A.J."/>
            <person name="Yan W."/>
            <person name="Fan B."/>
            <person name="Jiang Y."/>
            <person name="Adhikari A."/>
            <person name="Zheng C.-J."/>
            <person name="Schuster L."/>
            <person name="Cowan T.M."/>
            <person name="Smanski M.J."/>
            <person name="Chevrette M.G."/>
            <person name="De Carvalho L.P.S."/>
            <person name="Shen B."/>
        </authorList>
    </citation>
    <scope>NUCLEOTIDE SEQUENCE [LARGE SCALE GENOMIC DNA]</scope>
    <source>
        <strain evidence="1 2">NPDC005497</strain>
    </source>
</reference>
<dbReference type="EMBL" id="JBIAJP010000024">
    <property type="protein sequence ID" value="MFF0009781.1"/>
    <property type="molecule type" value="Genomic_DNA"/>
</dbReference>
<dbReference type="Proteomes" id="UP001601422">
    <property type="component" value="Unassembled WGS sequence"/>
</dbReference>
<dbReference type="RefSeq" id="WP_362054397.1">
    <property type="nucleotide sequence ID" value="NZ_JBEXWN010000045.1"/>
</dbReference>